<dbReference type="InterPro" id="IPR051205">
    <property type="entry name" value="UbiH/COQ6_monooxygenase"/>
</dbReference>
<dbReference type="AlphaFoldDB" id="A0A0N0M0R0"/>
<dbReference type="PROSITE" id="PS01304">
    <property type="entry name" value="UBIH"/>
    <property type="match status" value="1"/>
</dbReference>
<dbReference type="InterPro" id="IPR002938">
    <property type="entry name" value="FAD-bd"/>
</dbReference>
<evidence type="ECO:0000256" key="2">
    <source>
        <dbReference type="ARBA" id="ARBA00004749"/>
    </source>
</evidence>
<organism evidence="9 10">
    <name type="scientific">Pseudoalteromonas porphyrae</name>
    <dbReference type="NCBI Taxonomy" id="187330"/>
    <lineage>
        <taxon>Bacteria</taxon>
        <taxon>Pseudomonadati</taxon>
        <taxon>Pseudomonadota</taxon>
        <taxon>Gammaproteobacteria</taxon>
        <taxon>Alteromonadales</taxon>
        <taxon>Pseudoalteromonadaceae</taxon>
        <taxon>Pseudoalteromonas</taxon>
    </lineage>
</organism>
<dbReference type="Gene3D" id="3.50.50.60">
    <property type="entry name" value="FAD/NAD(P)-binding domain"/>
    <property type="match status" value="2"/>
</dbReference>
<dbReference type="EMBL" id="LHPH01000007">
    <property type="protein sequence ID" value="KPH63749.1"/>
    <property type="molecule type" value="Genomic_DNA"/>
</dbReference>
<dbReference type="Pfam" id="PF01494">
    <property type="entry name" value="FAD_binding_3"/>
    <property type="match status" value="1"/>
</dbReference>
<dbReference type="GO" id="GO:0008681">
    <property type="term" value="F:2-octaprenyl-6-methoxyphenol hydroxylase activity"/>
    <property type="evidence" value="ECO:0007669"/>
    <property type="project" value="InterPro"/>
</dbReference>
<dbReference type="NCBIfam" id="NF004356">
    <property type="entry name" value="PRK05732.1"/>
    <property type="match status" value="1"/>
</dbReference>
<dbReference type="PANTHER" id="PTHR43876">
    <property type="entry name" value="UBIQUINONE BIOSYNTHESIS MONOOXYGENASE COQ6, MITOCHONDRIAL"/>
    <property type="match status" value="1"/>
</dbReference>
<dbReference type="InterPro" id="IPR018168">
    <property type="entry name" value="Ubi_Hdrlase_CS"/>
</dbReference>
<evidence type="ECO:0000259" key="8">
    <source>
        <dbReference type="Pfam" id="PF01494"/>
    </source>
</evidence>
<comment type="cofactor">
    <cofactor evidence="1">
        <name>FAD</name>
        <dbReference type="ChEBI" id="CHEBI:57692"/>
    </cofactor>
</comment>
<keyword evidence="10" id="KW-1185">Reference proteome</keyword>
<evidence type="ECO:0000256" key="6">
    <source>
        <dbReference type="ARBA" id="ARBA00023002"/>
    </source>
</evidence>
<dbReference type="RefSeq" id="WP_054453705.1">
    <property type="nucleotide sequence ID" value="NZ_LHPH01000007.1"/>
</dbReference>
<dbReference type="InterPro" id="IPR010971">
    <property type="entry name" value="UbiH/COQ6"/>
</dbReference>
<dbReference type="PATRIC" id="fig|187330.3.peg.3523"/>
<dbReference type="NCBIfam" id="TIGR01988">
    <property type="entry name" value="Ubi-OHases"/>
    <property type="match status" value="1"/>
</dbReference>
<name>A0A0N0M0R0_9GAMM</name>
<keyword evidence="6" id="KW-0560">Oxidoreductase</keyword>
<keyword evidence="5" id="KW-0274">FAD</keyword>
<comment type="similarity">
    <text evidence="3">Belongs to the UbiH/COQ6 family.</text>
</comment>
<reference evidence="9 10" key="1">
    <citation type="submission" date="2015-08" db="EMBL/GenBank/DDBJ databases">
        <title>Draft Genome Sequence of Pseudoalteromonas porphyrae UCD-SED14.</title>
        <authorList>
            <person name="Coil D.A."/>
            <person name="Jospin G."/>
            <person name="Lee R.D."/>
            <person name="Eisen J.A."/>
        </authorList>
    </citation>
    <scope>NUCLEOTIDE SEQUENCE [LARGE SCALE GENOMIC DNA]</scope>
    <source>
        <strain evidence="9 10">UCD-SED14</strain>
    </source>
</reference>
<dbReference type="InterPro" id="IPR011295">
    <property type="entry name" value="UbiH"/>
</dbReference>
<evidence type="ECO:0000313" key="10">
    <source>
        <dbReference type="Proteomes" id="UP000037848"/>
    </source>
</evidence>
<dbReference type="GO" id="GO:0071949">
    <property type="term" value="F:FAD binding"/>
    <property type="evidence" value="ECO:0007669"/>
    <property type="project" value="InterPro"/>
</dbReference>
<evidence type="ECO:0000256" key="1">
    <source>
        <dbReference type="ARBA" id="ARBA00001974"/>
    </source>
</evidence>
<sequence>MAEQFDVVIVGGGLAGASCALSLAKHAPNLSIAVVEANQINADYHPSFDDRSIALAQQSVQFLKGLQVFDPDIGFATAIKKVSVSDRGHFGKTHINCDEFAQPALGYVVEVNPFGRSLHNQLTNSHIKLFCPDSIASLNYTSDNAQITLQSGNSLNAKLVVVADGAQSPTRELAKIDFATQPYSQGAIIANIEVADGHHNHAFERFTEHGPMALLPMSNNRYSLVWCMDKTDIDDHLKLSDDAFINALQSAFGYRGGLFSKVGMRASYPLVYGRAESFSSHRTVLIGNAGHAIHPIAGQGFNLGLRDVQLLCELITSELVKSESAIGSYAFTREYAKQRNQDINTVMTLTDSLVRLFSNSSRVLAFGRSCGLFSMDLCSSLKAPLAKQLMGQVKQGKRL</sequence>
<evidence type="ECO:0000256" key="5">
    <source>
        <dbReference type="ARBA" id="ARBA00022827"/>
    </source>
</evidence>
<protein>
    <submittedName>
        <fullName evidence="9">2-octaprenyl-6-methoxyphenyl hydroxylase</fullName>
    </submittedName>
</protein>
<dbReference type="Proteomes" id="UP000037848">
    <property type="component" value="Unassembled WGS sequence"/>
</dbReference>
<accession>A0A0N0M0R0</accession>
<dbReference type="SUPFAM" id="SSF51905">
    <property type="entry name" value="FAD/NAD(P)-binding domain"/>
    <property type="match status" value="1"/>
</dbReference>
<dbReference type="GO" id="GO:0006744">
    <property type="term" value="P:ubiquinone biosynthetic process"/>
    <property type="evidence" value="ECO:0007669"/>
    <property type="project" value="UniProtKB-UniPathway"/>
</dbReference>
<evidence type="ECO:0000313" key="9">
    <source>
        <dbReference type="EMBL" id="KPH63749.1"/>
    </source>
</evidence>
<feature type="domain" description="FAD-binding" evidence="8">
    <location>
        <begin position="5"/>
        <end position="332"/>
    </location>
</feature>
<dbReference type="PRINTS" id="PR00420">
    <property type="entry name" value="RNGMNOXGNASE"/>
</dbReference>
<dbReference type="STRING" id="187330.AMS58_13600"/>
<dbReference type="OrthoDB" id="9769565at2"/>
<evidence type="ECO:0000256" key="4">
    <source>
        <dbReference type="ARBA" id="ARBA00022630"/>
    </source>
</evidence>
<keyword evidence="4" id="KW-0285">Flavoprotein</keyword>
<proteinExistence type="inferred from homology"/>
<evidence type="ECO:0000256" key="3">
    <source>
        <dbReference type="ARBA" id="ARBA00005349"/>
    </source>
</evidence>
<dbReference type="InterPro" id="IPR036188">
    <property type="entry name" value="FAD/NAD-bd_sf"/>
</dbReference>
<dbReference type="PANTHER" id="PTHR43876:SF8">
    <property type="entry name" value="2-OCTAPRENYL-6-METHOXYPHENOL HYDROXYLASE"/>
    <property type="match status" value="1"/>
</dbReference>
<evidence type="ECO:0000256" key="7">
    <source>
        <dbReference type="ARBA" id="ARBA00023033"/>
    </source>
</evidence>
<comment type="caution">
    <text evidence="9">The sequence shown here is derived from an EMBL/GenBank/DDBJ whole genome shotgun (WGS) entry which is preliminary data.</text>
</comment>
<gene>
    <name evidence="9" type="ORF">ADS77_07455</name>
</gene>
<keyword evidence="7" id="KW-0503">Monooxygenase</keyword>
<dbReference type="NCBIfam" id="TIGR01984">
    <property type="entry name" value="UbiH"/>
    <property type="match status" value="1"/>
</dbReference>
<comment type="pathway">
    <text evidence="2">Cofactor biosynthesis; ubiquinone biosynthesis.</text>
</comment>
<dbReference type="UniPathway" id="UPA00232"/>